<dbReference type="Proteomes" id="UP000887565">
    <property type="component" value="Unplaced"/>
</dbReference>
<organism evidence="1 2">
    <name type="scientific">Romanomermis culicivorax</name>
    <name type="common">Nematode worm</name>
    <dbReference type="NCBI Taxonomy" id="13658"/>
    <lineage>
        <taxon>Eukaryota</taxon>
        <taxon>Metazoa</taxon>
        <taxon>Ecdysozoa</taxon>
        <taxon>Nematoda</taxon>
        <taxon>Enoplea</taxon>
        <taxon>Dorylaimia</taxon>
        <taxon>Mermithida</taxon>
        <taxon>Mermithoidea</taxon>
        <taxon>Mermithidae</taxon>
        <taxon>Romanomermis</taxon>
    </lineage>
</organism>
<dbReference type="AlphaFoldDB" id="A0A915JC62"/>
<proteinExistence type="predicted"/>
<protein>
    <submittedName>
        <fullName evidence="2">Uncharacterized protein</fullName>
    </submittedName>
</protein>
<accession>A0A915JC62</accession>
<reference evidence="2" key="1">
    <citation type="submission" date="2022-11" db="UniProtKB">
        <authorList>
            <consortium name="WormBaseParasite"/>
        </authorList>
    </citation>
    <scope>IDENTIFICATION</scope>
</reference>
<sequence>MNSKFEDDRSSSSITTKQRRATLCRIFDQEFKIARQSLIMRQNPRLVAKLLAPQVLRVKNRCERFLAKNSL</sequence>
<dbReference type="WBParaSite" id="nRc.2.0.1.t23747-RA">
    <property type="protein sequence ID" value="nRc.2.0.1.t23747-RA"/>
    <property type="gene ID" value="nRc.2.0.1.g23747"/>
</dbReference>
<evidence type="ECO:0000313" key="1">
    <source>
        <dbReference type="Proteomes" id="UP000887565"/>
    </source>
</evidence>
<keyword evidence="1" id="KW-1185">Reference proteome</keyword>
<evidence type="ECO:0000313" key="2">
    <source>
        <dbReference type="WBParaSite" id="nRc.2.0.1.t23747-RA"/>
    </source>
</evidence>
<name>A0A915JC62_ROMCU</name>